<dbReference type="InterPro" id="IPR001789">
    <property type="entry name" value="Sig_transdc_resp-reg_receiver"/>
</dbReference>
<dbReference type="InterPro" id="IPR011006">
    <property type="entry name" value="CheY-like_superfamily"/>
</dbReference>
<dbReference type="Gene3D" id="3.40.50.2300">
    <property type="match status" value="1"/>
</dbReference>
<dbReference type="CDD" id="cd17535">
    <property type="entry name" value="REC_NarL-like"/>
    <property type="match status" value="1"/>
</dbReference>
<dbReference type="InterPro" id="IPR039420">
    <property type="entry name" value="WalR-like"/>
</dbReference>
<dbReference type="PROSITE" id="PS50110">
    <property type="entry name" value="RESPONSE_REGULATORY"/>
    <property type="match status" value="1"/>
</dbReference>
<feature type="domain" description="HTH luxR-type" evidence="6">
    <location>
        <begin position="175"/>
        <end position="240"/>
    </location>
</feature>
<keyword evidence="1 5" id="KW-0597">Phosphoprotein</keyword>
<accession>A0A1M5GC50</accession>
<dbReference type="AlphaFoldDB" id="A0A1M5GC50"/>
<evidence type="ECO:0000256" key="2">
    <source>
        <dbReference type="ARBA" id="ARBA00023015"/>
    </source>
</evidence>
<feature type="modified residue" description="4-aspartylphosphate" evidence="5">
    <location>
        <position position="80"/>
    </location>
</feature>
<dbReference type="GO" id="GO:0006355">
    <property type="term" value="P:regulation of DNA-templated transcription"/>
    <property type="evidence" value="ECO:0007669"/>
    <property type="project" value="InterPro"/>
</dbReference>
<protein>
    <submittedName>
        <fullName evidence="8">Two component transcriptional regulator, LuxR family</fullName>
    </submittedName>
</protein>
<dbReference type="SMART" id="SM00448">
    <property type="entry name" value="REC"/>
    <property type="match status" value="1"/>
</dbReference>
<feature type="domain" description="Response regulatory" evidence="7">
    <location>
        <begin position="27"/>
        <end position="146"/>
    </location>
</feature>
<evidence type="ECO:0000259" key="7">
    <source>
        <dbReference type="PROSITE" id="PS50110"/>
    </source>
</evidence>
<dbReference type="SUPFAM" id="SSF52172">
    <property type="entry name" value="CheY-like"/>
    <property type="match status" value="1"/>
</dbReference>
<reference evidence="8 9" key="1">
    <citation type="submission" date="2016-11" db="EMBL/GenBank/DDBJ databases">
        <authorList>
            <person name="Jaros S."/>
            <person name="Januszkiewicz K."/>
            <person name="Wedrychowicz H."/>
        </authorList>
    </citation>
    <scope>NUCLEOTIDE SEQUENCE [LARGE SCALE GENOMIC DNA]</scope>
    <source>
        <strain evidence="8 9">DSM 26897</strain>
    </source>
</reference>
<evidence type="ECO:0000313" key="9">
    <source>
        <dbReference type="Proteomes" id="UP000184368"/>
    </source>
</evidence>
<dbReference type="InterPro" id="IPR036388">
    <property type="entry name" value="WH-like_DNA-bd_sf"/>
</dbReference>
<sequence length="246" mass="27724">MMMTPLVPNIKMQARNQNNFPHHPEMVLGIIEDDPQFADNLALILSQNEGVRIAFTSPSIELAIYNHHKEMAQCHALLLDINLDGMNGISGIPLIKRYLPQHCQVLMLTLHEGSEAIRDAFREGAAGYLLKADSLNVLQDYILSSLRVGAPAISRPVFNQLLEGLLYNQPADKPAQSRLPQLTDREQDLYQLLLKGWDNKRMAAHLQISGATVNFHLKNIFIKMEVRSRAELLARHLELVAKQVKP</sequence>
<evidence type="ECO:0000256" key="3">
    <source>
        <dbReference type="ARBA" id="ARBA00023125"/>
    </source>
</evidence>
<evidence type="ECO:0000256" key="4">
    <source>
        <dbReference type="ARBA" id="ARBA00023163"/>
    </source>
</evidence>
<dbReference type="SUPFAM" id="SSF46894">
    <property type="entry name" value="C-terminal effector domain of the bipartite response regulators"/>
    <property type="match status" value="1"/>
</dbReference>
<dbReference type="InterPro" id="IPR016032">
    <property type="entry name" value="Sig_transdc_resp-reg_C-effctor"/>
</dbReference>
<evidence type="ECO:0000256" key="1">
    <source>
        <dbReference type="ARBA" id="ARBA00022553"/>
    </source>
</evidence>
<keyword evidence="4" id="KW-0804">Transcription</keyword>
<proteinExistence type="predicted"/>
<gene>
    <name evidence="8" type="ORF">SAMN05444008_11615</name>
</gene>
<dbReference type="PROSITE" id="PS50043">
    <property type="entry name" value="HTH_LUXR_2"/>
    <property type="match status" value="1"/>
</dbReference>
<dbReference type="PANTHER" id="PTHR43214:SF41">
    <property type="entry name" value="NITRATE_NITRITE RESPONSE REGULATOR PROTEIN NARP"/>
    <property type="match status" value="1"/>
</dbReference>
<dbReference type="Gene3D" id="1.10.10.10">
    <property type="entry name" value="Winged helix-like DNA-binding domain superfamily/Winged helix DNA-binding domain"/>
    <property type="match status" value="1"/>
</dbReference>
<dbReference type="Pfam" id="PF00072">
    <property type="entry name" value="Response_reg"/>
    <property type="match status" value="1"/>
</dbReference>
<dbReference type="PRINTS" id="PR00038">
    <property type="entry name" value="HTHLUXR"/>
</dbReference>
<keyword evidence="9" id="KW-1185">Reference proteome</keyword>
<dbReference type="InterPro" id="IPR000792">
    <property type="entry name" value="Tscrpt_reg_LuxR_C"/>
</dbReference>
<evidence type="ECO:0000313" key="8">
    <source>
        <dbReference type="EMBL" id="SHG01327.1"/>
    </source>
</evidence>
<name>A0A1M5GC50_9BACT</name>
<dbReference type="Pfam" id="PF00196">
    <property type="entry name" value="GerE"/>
    <property type="match status" value="1"/>
</dbReference>
<dbReference type="InterPro" id="IPR058245">
    <property type="entry name" value="NreC/VraR/RcsB-like_REC"/>
</dbReference>
<dbReference type="Proteomes" id="UP000184368">
    <property type="component" value="Unassembled WGS sequence"/>
</dbReference>
<keyword evidence="2" id="KW-0805">Transcription regulation</keyword>
<keyword evidence="3" id="KW-0238">DNA-binding</keyword>
<dbReference type="EMBL" id="FQUO01000016">
    <property type="protein sequence ID" value="SHG01327.1"/>
    <property type="molecule type" value="Genomic_DNA"/>
</dbReference>
<dbReference type="GO" id="GO:0000160">
    <property type="term" value="P:phosphorelay signal transduction system"/>
    <property type="evidence" value="ECO:0007669"/>
    <property type="project" value="InterPro"/>
</dbReference>
<dbReference type="SMART" id="SM00421">
    <property type="entry name" value="HTH_LUXR"/>
    <property type="match status" value="1"/>
</dbReference>
<organism evidence="8 9">
    <name type="scientific">Cnuella takakiae</name>
    <dbReference type="NCBI Taxonomy" id="1302690"/>
    <lineage>
        <taxon>Bacteria</taxon>
        <taxon>Pseudomonadati</taxon>
        <taxon>Bacteroidota</taxon>
        <taxon>Chitinophagia</taxon>
        <taxon>Chitinophagales</taxon>
        <taxon>Chitinophagaceae</taxon>
        <taxon>Cnuella</taxon>
    </lineage>
</organism>
<dbReference type="PANTHER" id="PTHR43214">
    <property type="entry name" value="TWO-COMPONENT RESPONSE REGULATOR"/>
    <property type="match status" value="1"/>
</dbReference>
<dbReference type="CDD" id="cd06170">
    <property type="entry name" value="LuxR_C_like"/>
    <property type="match status" value="1"/>
</dbReference>
<dbReference type="STRING" id="1302690.BUE76_11040"/>
<evidence type="ECO:0000259" key="6">
    <source>
        <dbReference type="PROSITE" id="PS50043"/>
    </source>
</evidence>
<dbReference type="GO" id="GO:0003677">
    <property type="term" value="F:DNA binding"/>
    <property type="evidence" value="ECO:0007669"/>
    <property type="project" value="UniProtKB-KW"/>
</dbReference>
<evidence type="ECO:0000256" key="5">
    <source>
        <dbReference type="PROSITE-ProRule" id="PRU00169"/>
    </source>
</evidence>